<dbReference type="OrthoDB" id="3436946at2"/>
<accession>A0A4P6Q1A8</accession>
<name>A0A4P6Q1A8_9ACTN</name>
<evidence type="ECO:0000256" key="2">
    <source>
        <dbReference type="SAM" id="Phobius"/>
    </source>
</evidence>
<feature type="transmembrane region" description="Helical" evidence="2">
    <location>
        <begin position="6"/>
        <end position="30"/>
    </location>
</feature>
<sequence>MSLVIGTIVVILVVFFSALLGMLVAATIGIRRSDRGHYRALRNGRDDRTFSGAGRSFSGLRFLDNGSVPVDSGTTAEEQDEEDDSRYGHPQAVA</sequence>
<evidence type="ECO:0000313" key="3">
    <source>
        <dbReference type="EMBL" id="QBI52484.1"/>
    </source>
</evidence>
<keyword evidence="2" id="KW-1133">Transmembrane helix</keyword>
<dbReference type="EMBL" id="CP036455">
    <property type="protein sequence ID" value="QBI52484.1"/>
    <property type="molecule type" value="Genomic_DNA"/>
</dbReference>
<gene>
    <name evidence="3" type="ORF">EKD16_03365</name>
</gene>
<organism evidence="3 4">
    <name type="scientific">Streptomonospora litoralis</name>
    <dbReference type="NCBI Taxonomy" id="2498135"/>
    <lineage>
        <taxon>Bacteria</taxon>
        <taxon>Bacillati</taxon>
        <taxon>Actinomycetota</taxon>
        <taxon>Actinomycetes</taxon>
        <taxon>Streptosporangiales</taxon>
        <taxon>Nocardiopsidaceae</taxon>
        <taxon>Streptomonospora</taxon>
    </lineage>
</organism>
<reference evidence="3 4" key="1">
    <citation type="submission" date="2019-02" db="EMBL/GenBank/DDBJ databases">
        <authorList>
            <person name="Khodamoradi S."/>
            <person name="Hahnke R.L."/>
            <person name="Kaempfer P."/>
            <person name="Schumann P."/>
            <person name="Rohde M."/>
            <person name="Steinert M."/>
            <person name="Luzhetskyy A."/>
            <person name="Wink J."/>
            <person name="Ruckert C."/>
        </authorList>
    </citation>
    <scope>NUCLEOTIDE SEQUENCE [LARGE SCALE GENOMIC DNA]</scope>
    <source>
        <strain evidence="3 4">M2</strain>
    </source>
</reference>
<feature type="region of interest" description="Disordered" evidence="1">
    <location>
        <begin position="64"/>
        <end position="94"/>
    </location>
</feature>
<evidence type="ECO:0000313" key="4">
    <source>
        <dbReference type="Proteomes" id="UP000292235"/>
    </source>
</evidence>
<protein>
    <submittedName>
        <fullName evidence="3">Uncharacterized protein</fullName>
    </submittedName>
</protein>
<proteinExistence type="predicted"/>
<keyword evidence="2" id="KW-0812">Transmembrane</keyword>
<dbReference type="RefSeq" id="WP_131097030.1">
    <property type="nucleotide sequence ID" value="NZ_CP036455.1"/>
</dbReference>
<dbReference type="Proteomes" id="UP000292235">
    <property type="component" value="Chromosome"/>
</dbReference>
<keyword evidence="2" id="KW-0472">Membrane</keyword>
<dbReference type="KEGG" id="strr:EKD16_03365"/>
<dbReference type="AlphaFoldDB" id="A0A4P6Q1A8"/>
<evidence type="ECO:0000256" key="1">
    <source>
        <dbReference type="SAM" id="MobiDB-lite"/>
    </source>
</evidence>
<keyword evidence="4" id="KW-1185">Reference proteome</keyword>